<dbReference type="EMBL" id="JH600068">
    <property type="protein sequence ID" value="EIG54924.1"/>
    <property type="molecule type" value="Genomic_DNA"/>
</dbReference>
<accession>I2Q568</accession>
<protein>
    <submittedName>
        <fullName evidence="1">Uncharacterized protein</fullName>
    </submittedName>
</protein>
<dbReference type="HOGENOM" id="CLU_2315766_0_0_7"/>
<organism evidence="1">
    <name type="scientific">Desulfovibrio sp. U5L</name>
    <dbReference type="NCBI Taxonomy" id="596152"/>
    <lineage>
        <taxon>Bacteria</taxon>
        <taxon>Pseudomonadati</taxon>
        <taxon>Thermodesulfobacteriota</taxon>
        <taxon>Desulfovibrionia</taxon>
        <taxon>Desulfovibrionales</taxon>
        <taxon>Desulfovibrionaceae</taxon>
        <taxon>Desulfovibrio</taxon>
    </lineage>
</organism>
<name>I2Q568_9BACT</name>
<reference evidence="1" key="1">
    <citation type="submission" date="2011-11" db="EMBL/GenBank/DDBJ databases">
        <title>Improved High-Quality Draft sequence of Desulfovibrio sp. U5L.</title>
        <authorList>
            <consortium name="US DOE Joint Genome Institute"/>
            <person name="Lucas S."/>
            <person name="Han J."/>
            <person name="Lapidus A."/>
            <person name="Cheng J.-F."/>
            <person name="Goodwin L."/>
            <person name="Pitluck S."/>
            <person name="Peters L."/>
            <person name="Ovchinnikova G."/>
            <person name="Held B."/>
            <person name="Detter J.C."/>
            <person name="Han C."/>
            <person name="Tapia R."/>
            <person name="Land M."/>
            <person name="Hauser L."/>
            <person name="Kyrpides N."/>
            <person name="Ivanova N."/>
            <person name="Pagani I."/>
            <person name="Gabster J."/>
            <person name="Walker C."/>
            <person name="Stolyar S."/>
            <person name="Stahl D."/>
            <person name="Arkin A."/>
            <person name="Dehal P."/>
            <person name="Hazen T."/>
            <person name="Woyke T."/>
        </authorList>
    </citation>
    <scope>NUCLEOTIDE SEQUENCE [LARGE SCALE GENOMIC DNA]</scope>
    <source>
        <strain evidence="1">U5L</strain>
    </source>
</reference>
<proteinExistence type="predicted"/>
<dbReference type="STRING" id="596152.DesU5LDRAFT_3291"/>
<gene>
    <name evidence="1" type="ORF">DesU5LDRAFT_3291</name>
</gene>
<evidence type="ECO:0000313" key="1">
    <source>
        <dbReference type="EMBL" id="EIG54924.1"/>
    </source>
</evidence>
<dbReference type="AlphaFoldDB" id="I2Q568"/>
<sequence>MSKHLENRIQKLVERLGSKKPRRSIPELQDRLRQILHRLGYNMALPPREALEKLANELDSRLPDEVNGHGKDELLAVLRGSLPHVEALFPESPALGANA</sequence>